<gene>
    <name evidence="2" type="ORF">CLV62_1153</name>
</gene>
<name>A0A2V3PP85_9BACT</name>
<accession>A0A2V3PP85</accession>
<dbReference type="EMBL" id="QICL01000015">
    <property type="protein sequence ID" value="PXV63121.1"/>
    <property type="molecule type" value="Genomic_DNA"/>
</dbReference>
<evidence type="ECO:0000313" key="3">
    <source>
        <dbReference type="Proteomes" id="UP000247973"/>
    </source>
</evidence>
<keyword evidence="3" id="KW-1185">Reference proteome</keyword>
<comment type="caution">
    <text evidence="2">The sequence shown here is derived from an EMBL/GenBank/DDBJ whole genome shotgun (WGS) entry which is preliminary data.</text>
</comment>
<dbReference type="PANTHER" id="PTHR43179">
    <property type="entry name" value="RHAMNOSYLTRANSFERASE WBBL"/>
    <property type="match status" value="1"/>
</dbReference>
<dbReference type="OrthoDB" id="9771846at2"/>
<organism evidence="2 3">
    <name type="scientific">Dysgonomonas alginatilytica</name>
    <dbReference type="NCBI Taxonomy" id="1605892"/>
    <lineage>
        <taxon>Bacteria</taxon>
        <taxon>Pseudomonadati</taxon>
        <taxon>Bacteroidota</taxon>
        <taxon>Bacteroidia</taxon>
        <taxon>Bacteroidales</taxon>
        <taxon>Dysgonomonadaceae</taxon>
        <taxon>Dysgonomonas</taxon>
    </lineage>
</organism>
<dbReference type="CDD" id="cd04186">
    <property type="entry name" value="GT_2_like_c"/>
    <property type="match status" value="1"/>
</dbReference>
<proteinExistence type="predicted"/>
<feature type="domain" description="Glycosyltransferase 2-like" evidence="1">
    <location>
        <begin position="7"/>
        <end position="140"/>
    </location>
</feature>
<reference evidence="2 3" key="1">
    <citation type="submission" date="2018-03" db="EMBL/GenBank/DDBJ databases">
        <title>Genomic Encyclopedia of Archaeal and Bacterial Type Strains, Phase II (KMG-II): from individual species to whole genera.</title>
        <authorList>
            <person name="Goeker M."/>
        </authorList>
    </citation>
    <scope>NUCLEOTIDE SEQUENCE [LARGE SCALE GENOMIC DNA]</scope>
    <source>
        <strain evidence="2 3">DSM 100214</strain>
    </source>
</reference>
<dbReference type="SUPFAM" id="SSF53448">
    <property type="entry name" value="Nucleotide-diphospho-sugar transferases"/>
    <property type="match status" value="1"/>
</dbReference>
<protein>
    <recommendedName>
        <fullName evidence="1">Glycosyltransferase 2-like domain-containing protein</fullName>
    </recommendedName>
</protein>
<sequence length="306" mass="35783">MIEDLVSIIIVNYNTEKFLENCIVSINKYTRDVNYEIIVVDNNSEKGSVSSLIEKYPAVRFHFSEENHGFGRANNIGASIAKGEYLFFLNPDTLLINNAVFLLYEYLKGNPQVGICGGNMYRGDMTPASSFYDIDFLTYEYKIIFNIKRYPGFNYTTGPNEVKVIVGADLFIRKSVFFEFGGFDKDFFMYFEEVELCYRLRKANYKIVSVPAAEIIHLQGGSAENKNEELGKWSYREHWYSKFLFFSKTKGKLQTKILYCVYILKLRMAMLYFSIRRNKGKLEYWNLKKNIINDAFGRYLKYLSNK</sequence>
<dbReference type="Gene3D" id="3.90.550.10">
    <property type="entry name" value="Spore Coat Polysaccharide Biosynthesis Protein SpsA, Chain A"/>
    <property type="match status" value="1"/>
</dbReference>
<dbReference type="RefSeq" id="WP_110311035.1">
    <property type="nucleotide sequence ID" value="NZ_QICL01000015.1"/>
</dbReference>
<evidence type="ECO:0000313" key="2">
    <source>
        <dbReference type="EMBL" id="PXV63121.1"/>
    </source>
</evidence>
<dbReference type="Pfam" id="PF00535">
    <property type="entry name" value="Glycos_transf_2"/>
    <property type="match status" value="1"/>
</dbReference>
<dbReference type="AlphaFoldDB" id="A0A2V3PP85"/>
<dbReference type="Proteomes" id="UP000247973">
    <property type="component" value="Unassembled WGS sequence"/>
</dbReference>
<dbReference type="PANTHER" id="PTHR43179:SF7">
    <property type="entry name" value="RHAMNOSYLTRANSFERASE WBBL"/>
    <property type="match status" value="1"/>
</dbReference>
<evidence type="ECO:0000259" key="1">
    <source>
        <dbReference type="Pfam" id="PF00535"/>
    </source>
</evidence>
<dbReference type="InterPro" id="IPR029044">
    <property type="entry name" value="Nucleotide-diphossugar_trans"/>
</dbReference>
<dbReference type="InterPro" id="IPR001173">
    <property type="entry name" value="Glyco_trans_2-like"/>
</dbReference>